<protein>
    <submittedName>
        <fullName evidence="1">Uncharacterized protein</fullName>
    </submittedName>
</protein>
<sequence>MKLMKTQGLTGSISFDDRGRRHDFTLDMVEVSHGAVRHVGSWNSVTGLNHTQTYSEVLTEIQRNIQNKTFIVSSKTGAAYRSEKVSTAVGQHDFKFNSLCRLHELLLFYVFSSPSVRPLTCE</sequence>
<gene>
    <name evidence="1" type="ORF">TDIB3V08_LOCUS12839</name>
</gene>
<dbReference type="Gene3D" id="3.40.50.2300">
    <property type="match status" value="2"/>
</dbReference>
<evidence type="ECO:0000313" key="1">
    <source>
        <dbReference type="EMBL" id="CAD7206690.1"/>
    </source>
</evidence>
<dbReference type="InterPro" id="IPR028082">
    <property type="entry name" value="Peripla_BP_I"/>
</dbReference>
<reference evidence="1" key="1">
    <citation type="submission" date="2020-11" db="EMBL/GenBank/DDBJ databases">
        <authorList>
            <person name="Tran Van P."/>
        </authorList>
    </citation>
    <scope>NUCLEOTIDE SEQUENCE</scope>
</reference>
<dbReference type="SUPFAM" id="SSF53822">
    <property type="entry name" value="Periplasmic binding protein-like I"/>
    <property type="match status" value="1"/>
</dbReference>
<accession>A0A7R8ZGL2</accession>
<name>A0A7R8ZGL2_TIMDO</name>
<proteinExistence type="predicted"/>
<dbReference type="EMBL" id="OA585403">
    <property type="protein sequence ID" value="CAD7206690.1"/>
    <property type="molecule type" value="Genomic_DNA"/>
</dbReference>
<dbReference type="AlphaFoldDB" id="A0A7R8ZGL2"/>
<organism evidence="1">
    <name type="scientific">Timema douglasi</name>
    <name type="common">Walking stick</name>
    <dbReference type="NCBI Taxonomy" id="61478"/>
    <lineage>
        <taxon>Eukaryota</taxon>
        <taxon>Metazoa</taxon>
        <taxon>Ecdysozoa</taxon>
        <taxon>Arthropoda</taxon>
        <taxon>Hexapoda</taxon>
        <taxon>Insecta</taxon>
        <taxon>Pterygota</taxon>
        <taxon>Neoptera</taxon>
        <taxon>Polyneoptera</taxon>
        <taxon>Phasmatodea</taxon>
        <taxon>Timematodea</taxon>
        <taxon>Timematoidea</taxon>
        <taxon>Timematidae</taxon>
        <taxon>Timema</taxon>
    </lineage>
</organism>